<evidence type="ECO:0000259" key="1">
    <source>
        <dbReference type="Pfam" id="PF07727"/>
    </source>
</evidence>
<dbReference type="KEGG" id="nta:107812598"/>
<dbReference type="STRING" id="4097.A0A1S4BWG1"/>
<sequence length="255" mass="28680">MSTIKTLVVVAVKKHWSMFQLDLVCKLQKSLYGLRQASRQWYANLSQAMSSRGYQHSLNDYSLFTKVSGDSIVVLAVYVDDIILTETDSAEILALKSFLHQQFRIQDLGSLSYFLGIEVFYSVSGVLLHQKKFLHDLLIEFHYSDVTPVVCPLPQSVKLTAKEGVPLPTPEVNSSLVGKLNFITHTRPDISFDVQHLSQFMQSPCVPHLEAALHFLKYLKGTAEFGIFLNNTPDFSVAAFCDSDWAACPDTRRSI</sequence>
<organism evidence="2">
    <name type="scientific">Nicotiana tabacum</name>
    <name type="common">Common tobacco</name>
    <dbReference type="NCBI Taxonomy" id="4097"/>
    <lineage>
        <taxon>Eukaryota</taxon>
        <taxon>Viridiplantae</taxon>
        <taxon>Streptophyta</taxon>
        <taxon>Embryophyta</taxon>
        <taxon>Tracheophyta</taxon>
        <taxon>Spermatophyta</taxon>
        <taxon>Magnoliopsida</taxon>
        <taxon>eudicotyledons</taxon>
        <taxon>Gunneridae</taxon>
        <taxon>Pentapetalae</taxon>
        <taxon>asterids</taxon>
        <taxon>lamiids</taxon>
        <taxon>Solanales</taxon>
        <taxon>Solanaceae</taxon>
        <taxon>Nicotianoideae</taxon>
        <taxon>Nicotianeae</taxon>
        <taxon>Nicotiana</taxon>
    </lineage>
</organism>
<feature type="domain" description="Reverse transcriptase Ty1/copia-type" evidence="1">
    <location>
        <begin position="23"/>
        <end position="153"/>
    </location>
</feature>
<name>A0A1S4BWG1_TOBAC</name>
<proteinExistence type="predicted"/>
<dbReference type="Pfam" id="PF07727">
    <property type="entry name" value="RVT_2"/>
    <property type="match status" value="1"/>
</dbReference>
<protein>
    <submittedName>
        <fullName evidence="2">Uncharacterized mitochondrial protein AtMg00810-like</fullName>
    </submittedName>
</protein>
<dbReference type="PaxDb" id="4097-A0A1S4BWG1"/>
<evidence type="ECO:0000313" key="2">
    <source>
        <dbReference type="RefSeq" id="XP_016493231.1"/>
    </source>
</evidence>
<dbReference type="SUPFAM" id="SSF56672">
    <property type="entry name" value="DNA/RNA polymerases"/>
    <property type="match status" value="1"/>
</dbReference>
<accession>A0A1S4BWG1</accession>
<dbReference type="PANTHER" id="PTHR11439:SF498">
    <property type="entry name" value="DNAK FAMILY PROTEIN"/>
    <property type="match status" value="1"/>
</dbReference>
<dbReference type="RefSeq" id="XP_016493231.1">
    <property type="nucleotide sequence ID" value="XM_016637745.1"/>
</dbReference>
<reference evidence="2" key="1">
    <citation type="submission" date="2025-08" db="UniProtKB">
        <authorList>
            <consortium name="RefSeq"/>
        </authorList>
    </citation>
    <scope>IDENTIFICATION</scope>
</reference>
<dbReference type="InterPro" id="IPR043502">
    <property type="entry name" value="DNA/RNA_pol_sf"/>
</dbReference>
<dbReference type="AlphaFoldDB" id="A0A1S4BWG1"/>
<dbReference type="PANTHER" id="PTHR11439">
    <property type="entry name" value="GAG-POL-RELATED RETROTRANSPOSON"/>
    <property type="match status" value="1"/>
</dbReference>
<dbReference type="OrthoDB" id="1305065at2759"/>
<dbReference type="InterPro" id="IPR013103">
    <property type="entry name" value="RVT_2"/>
</dbReference>
<gene>
    <name evidence="2" type="primary">LOC107812598</name>
</gene>